<keyword evidence="5" id="KW-1185">Reference proteome</keyword>
<dbReference type="InterPro" id="IPR016181">
    <property type="entry name" value="Acyl_CoA_acyltransferase"/>
</dbReference>
<proteinExistence type="predicted"/>
<gene>
    <name evidence="4" type="ORF">C8P69_102489</name>
</gene>
<evidence type="ECO:0000256" key="1">
    <source>
        <dbReference type="ARBA" id="ARBA00022679"/>
    </source>
</evidence>
<dbReference type="InterPro" id="IPR050832">
    <property type="entry name" value="Bact_Acetyltransf"/>
</dbReference>
<feature type="domain" description="N-acetyltransferase" evidence="3">
    <location>
        <begin position="2"/>
        <end position="146"/>
    </location>
</feature>
<dbReference type="SUPFAM" id="SSF55729">
    <property type="entry name" value="Acyl-CoA N-acyltransferases (Nat)"/>
    <property type="match status" value="1"/>
</dbReference>
<dbReference type="GO" id="GO:0016747">
    <property type="term" value="F:acyltransferase activity, transferring groups other than amino-acyl groups"/>
    <property type="evidence" value="ECO:0007669"/>
    <property type="project" value="InterPro"/>
</dbReference>
<dbReference type="Proteomes" id="UP000241808">
    <property type="component" value="Unassembled WGS sequence"/>
</dbReference>
<dbReference type="Pfam" id="PF13673">
    <property type="entry name" value="Acetyltransf_10"/>
    <property type="match status" value="1"/>
</dbReference>
<dbReference type="InterPro" id="IPR000182">
    <property type="entry name" value="GNAT_dom"/>
</dbReference>
<dbReference type="EMBL" id="PZZL01000002">
    <property type="protein sequence ID" value="PTM61103.1"/>
    <property type="molecule type" value="Genomic_DNA"/>
</dbReference>
<keyword evidence="1 4" id="KW-0808">Transferase</keyword>
<dbReference type="OrthoDB" id="9797417at2"/>
<reference evidence="4 5" key="1">
    <citation type="submission" date="2018-04" db="EMBL/GenBank/DDBJ databases">
        <title>Genomic Encyclopedia of Archaeal and Bacterial Type Strains, Phase II (KMG-II): from individual species to whole genera.</title>
        <authorList>
            <person name="Goeker M."/>
        </authorList>
    </citation>
    <scope>NUCLEOTIDE SEQUENCE [LARGE SCALE GENOMIC DNA]</scope>
    <source>
        <strain evidence="4 5">DSM 25521</strain>
    </source>
</reference>
<evidence type="ECO:0000313" key="4">
    <source>
        <dbReference type="EMBL" id="PTM61103.1"/>
    </source>
</evidence>
<dbReference type="AlphaFoldDB" id="A0A2T4ZGS5"/>
<dbReference type="RefSeq" id="WP_108175019.1">
    <property type="nucleotide sequence ID" value="NZ_PZZL01000002.1"/>
</dbReference>
<evidence type="ECO:0000259" key="3">
    <source>
        <dbReference type="PROSITE" id="PS51186"/>
    </source>
</evidence>
<dbReference type="PANTHER" id="PTHR43877:SF2">
    <property type="entry name" value="AMINOALKYLPHOSPHONATE N-ACETYLTRANSFERASE-RELATED"/>
    <property type="match status" value="1"/>
</dbReference>
<accession>A0A2T4ZGS5</accession>
<organism evidence="4 5">
    <name type="scientific">Phreatobacter oligotrophus</name>
    <dbReference type="NCBI Taxonomy" id="1122261"/>
    <lineage>
        <taxon>Bacteria</taxon>
        <taxon>Pseudomonadati</taxon>
        <taxon>Pseudomonadota</taxon>
        <taxon>Alphaproteobacteria</taxon>
        <taxon>Hyphomicrobiales</taxon>
        <taxon>Phreatobacteraceae</taxon>
        <taxon>Phreatobacter</taxon>
    </lineage>
</organism>
<dbReference type="PROSITE" id="PS51186">
    <property type="entry name" value="GNAT"/>
    <property type="match status" value="1"/>
</dbReference>
<evidence type="ECO:0000313" key="5">
    <source>
        <dbReference type="Proteomes" id="UP000241808"/>
    </source>
</evidence>
<comment type="caution">
    <text evidence="4">The sequence shown here is derived from an EMBL/GenBank/DDBJ whole genome shotgun (WGS) entry which is preliminary data.</text>
</comment>
<dbReference type="PANTHER" id="PTHR43877">
    <property type="entry name" value="AMINOALKYLPHOSPHONATE N-ACETYLTRANSFERASE-RELATED-RELATED"/>
    <property type="match status" value="1"/>
</dbReference>
<keyword evidence="2" id="KW-0012">Acyltransferase</keyword>
<name>A0A2T4ZGS5_9HYPH</name>
<dbReference type="Gene3D" id="3.40.630.30">
    <property type="match status" value="1"/>
</dbReference>
<protein>
    <submittedName>
        <fullName evidence="4">Putative acetyltransferase</fullName>
    </submittedName>
</protein>
<evidence type="ECO:0000256" key="2">
    <source>
        <dbReference type="ARBA" id="ARBA00023315"/>
    </source>
</evidence>
<sequence>MTRIVPLRPEHRPALADLWVEAWAAAYPAIDFATRRGWLLDRLERMEAEGTRVLVAEVEGSPAGFVTVGSEGWIDQMLVGLGQQGRGVAAALMAAAKEASPSGLDLDVNADNGRAITFYRREGFVTTSHRLNEQGRPIDLMAWRPEPPPLRLRPS</sequence>